<protein>
    <submittedName>
        <fullName evidence="2">Uncharacterized protein</fullName>
    </submittedName>
</protein>
<gene>
    <name evidence="2" type="ORF">GPECTOR_1g43</name>
</gene>
<evidence type="ECO:0000313" key="2">
    <source>
        <dbReference type="EMBL" id="KXZ56480.1"/>
    </source>
</evidence>
<comment type="caution">
    <text evidence="2">The sequence shown here is derived from an EMBL/GenBank/DDBJ whole genome shotgun (WGS) entry which is preliminary data.</text>
</comment>
<dbReference type="PANTHER" id="PTHR12393">
    <property type="entry name" value="SPHINGOMYELIN PHOSPHODIESTERASE RELATED"/>
    <property type="match status" value="1"/>
</dbReference>
<dbReference type="Proteomes" id="UP000075714">
    <property type="component" value="Unassembled WGS sequence"/>
</dbReference>
<feature type="region of interest" description="Disordered" evidence="1">
    <location>
        <begin position="243"/>
        <end position="271"/>
    </location>
</feature>
<evidence type="ECO:0000256" key="1">
    <source>
        <dbReference type="SAM" id="MobiDB-lite"/>
    </source>
</evidence>
<dbReference type="GO" id="GO:0071944">
    <property type="term" value="C:cell periphery"/>
    <property type="evidence" value="ECO:0007669"/>
    <property type="project" value="TreeGrafter"/>
</dbReference>
<dbReference type="STRING" id="33097.A0A150H4H8"/>
<reference evidence="3" key="1">
    <citation type="journal article" date="2016" name="Nat. Commun.">
        <title>The Gonium pectorale genome demonstrates co-option of cell cycle regulation during the evolution of multicellularity.</title>
        <authorList>
            <person name="Hanschen E.R."/>
            <person name="Marriage T.N."/>
            <person name="Ferris P.J."/>
            <person name="Hamaji T."/>
            <person name="Toyoda A."/>
            <person name="Fujiyama A."/>
            <person name="Neme R."/>
            <person name="Noguchi H."/>
            <person name="Minakuchi Y."/>
            <person name="Suzuki M."/>
            <person name="Kawai-Toyooka H."/>
            <person name="Smith D.R."/>
            <person name="Sparks H."/>
            <person name="Anderson J."/>
            <person name="Bakaric R."/>
            <person name="Luria V."/>
            <person name="Karger A."/>
            <person name="Kirschner M.W."/>
            <person name="Durand P.M."/>
            <person name="Michod R.E."/>
            <person name="Nozaki H."/>
            <person name="Olson B.J."/>
        </authorList>
    </citation>
    <scope>NUCLEOTIDE SEQUENCE [LARGE SCALE GENOMIC DNA]</scope>
    <source>
        <strain evidence="3">NIES-2863</strain>
    </source>
</reference>
<organism evidence="2 3">
    <name type="scientific">Gonium pectorale</name>
    <name type="common">Green alga</name>
    <dbReference type="NCBI Taxonomy" id="33097"/>
    <lineage>
        <taxon>Eukaryota</taxon>
        <taxon>Viridiplantae</taxon>
        <taxon>Chlorophyta</taxon>
        <taxon>core chlorophytes</taxon>
        <taxon>Chlorophyceae</taxon>
        <taxon>CS clade</taxon>
        <taxon>Chlamydomonadales</taxon>
        <taxon>Volvocaceae</taxon>
        <taxon>Gonium</taxon>
    </lineage>
</organism>
<dbReference type="GO" id="GO:0046513">
    <property type="term" value="P:ceramide biosynthetic process"/>
    <property type="evidence" value="ECO:0007669"/>
    <property type="project" value="TreeGrafter"/>
</dbReference>
<dbReference type="SUPFAM" id="SSF48403">
    <property type="entry name" value="Ankyrin repeat"/>
    <property type="match status" value="1"/>
</dbReference>
<dbReference type="GO" id="GO:0004620">
    <property type="term" value="F:phospholipase activity"/>
    <property type="evidence" value="ECO:0007669"/>
    <property type="project" value="TreeGrafter"/>
</dbReference>
<dbReference type="OrthoDB" id="547654at2759"/>
<dbReference type="PANTHER" id="PTHR12393:SF6">
    <property type="entry name" value="SPHINGOMYELIN PHOSPHODIESTERASE 2"/>
    <property type="match status" value="1"/>
</dbReference>
<name>A0A150H4H8_GONPE</name>
<accession>A0A150H4H8</accession>
<feature type="compositionally biased region" description="Acidic residues" evidence="1">
    <location>
        <begin position="259"/>
        <end position="269"/>
    </location>
</feature>
<dbReference type="GO" id="GO:0005783">
    <property type="term" value="C:endoplasmic reticulum"/>
    <property type="evidence" value="ECO:0007669"/>
    <property type="project" value="TreeGrafter"/>
</dbReference>
<dbReference type="GO" id="GO:0016020">
    <property type="term" value="C:membrane"/>
    <property type="evidence" value="ECO:0007669"/>
    <property type="project" value="TreeGrafter"/>
</dbReference>
<dbReference type="InterPro" id="IPR036770">
    <property type="entry name" value="Ankyrin_rpt-contain_sf"/>
</dbReference>
<proteinExistence type="predicted"/>
<dbReference type="GO" id="GO:0030149">
    <property type="term" value="P:sphingolipid catabolic process"/>
    <property type="evidence" value="ECO:0007669"/>
    <property type="project" value="TreeGrafter"/>
</dbReference>
<keyword evidence="3" id="KW-1185">Reference proteome</keyword>
<dbReference type="AlphaFoldDB" id="A0A150H4H8"/>
<sequence>MSSHDTNANGAEGPCLWSSLLPELAERIARCLHPNDVACGLRLINKASAAQFSGPQYTTIRLSQPVPHHAFAAHWLAPCATRGLTLERRQQLLYLTAASGVVANLDVALQAAGCLATYEVFHAAAATGQLRCCHWLLEHGCPTEESDVGSGLLGAAAGGGHRLVCEWLLGLGLRWASDGAVDAARGGHVGLMEWLRQRRSPLPRSGADDQSDGSEQALDKLDVVSGAAEGFDLPTLQRVVQQNGGLGSHDAGTRQDAGAVDEDEAAEAEAEGRSLVLAAAAGSPTPDWAAKVEWLEAQGCPRSARAAERAAARPDDADAAARLAWLRDRGYPLGATAVEAAAGAGNTAALHLLLGEAGVAEPPEGGHLAAF</sequence>
<dbReference type="Gene3D" id="1.25.40.20">
    <property type="entry name" value="Ankyrin repeat-containing domain"/>
    <property type="match status" value="1"/>
</dbReference>
<evidence type="ECO:0000313" key="3">
    <source>
        <dbReference type="Proteomes" id="UP000075714"/>
    </source>
</evidence>
<dbReference type="EMBL" id="LSYV01000002">
    <property type="protein sequence ID" value="KXZ56480.1"/>
    <property type="molecule type" value="Genomic_DNA"/>
</dbReference>